<dbReference type="Proteomes" id="UP001634394">
    <property type="component" value="Unassembled WGS sequence"/>
</dbReference>
<feature type="non-terminal residue" evidence="3">
    <location>
        <position position="119"/>
    </location>
</feature>
<evidence type="ECO:0000259" key="2">
    <source>
        <dbReference type="Pfam" id="PF25497"/>
    </source>
</evidence>
<feature type="domain" description="C-terminal of Roc COR-B" evidence="2">
    <location>
        <begin position="2"/>
        <end position="88"/>
    </location>
</feature>
<keyword evidence="4" id="KW-1185">Reference proteome</keyword>
<comment type="caution">
    <text evidence="3">The sequence shown here is derived from an EMBL/GenBank/DDBJ whole genome shotgun (WGS) entry which is preliminary data.</text>
</comment>
<dbReference type="EMBL" id="JBJQND010000009">
    <property type="protein sequence ID" value="KAL3867186.1"/>
    <property type="molecule type" value="Genomic_DNA"/>
</dbReference>
<keyword evidence="1" id="KW-0677">Repeat</keyword>
<name>A0ABD3VZZ2_SINWO</name>
<dbReference type="Pfam" id="PF25497">
    <property type="entry name" value="COR-B"/>
    <property type="match status" value="1"/>
</dbReference>
<dbReference type="AlphaFoldDB" id="A0ABD3VZZ2"/>
<evidence type="ECO:0000313" key="3">
    <source>
        <dbReference type="EMBL" id="KAL3867186.1"/>
    </source>
</evidence>
<protein>
    <recommendedName>
        <fullName evidence="2">C-terminal of Roc COR-B domain-containing protein</fullName>
    </recommendedName>
</protein>
<feature type="non-terminal residue" evidence="3">
    <location>
        <position position="1"/>
    </location>
</feature>
<accession>A0ABD3VZZ2</accession>
<gene>
    <name evidence="3" type="ORF">ACJMK2_044408</name>
</gene>
<evidence type="ECO:0000313" key="4">
    <source>
        <dbReference type="Proteomes" id="UP001634394"/>
    </source>
</evidence>
<proteinExistence type="predicted"/>
<dbReference type="InterPro" id="IPR057263">
    <property type="entry name" value="COR-B"/>
</dbReference>
<evidence type="ECO:0000256" key="1">
    <source>
        <dbReference type="ARBA" id="ARBA00022737"/>
    </source>
</evidence>
<sequence>DSELIVTVRGPRPENILFMVHEVFDGLISESFRGVTYDFLMPCLDCVKHNVKEPHMFAASTIRRALELKAPFLQCTKYFHNVSCVDLLTCMPPDSHSEFDLHIAHAVRGLKALRKDLTA</sequence>
<organism evidence="3 4">
    <name type="scientific">Sinanodonta woodiana</name>
    <name type="common">Chinese pond mussel</name>
    <name type="synonym">Anodonta woodiana</name>
    <dbReference type="NCBI Taxonomy" id="1069815"/>
    <lineage>
        <taxon>Eukaryota</taxon>
        <taxon>Metazoa</taxon>
        <taxon>Spiralia</taxon>
        <taxon>Lophotrochozoa</taxon>
        <taxon>Mollusca</taxon>
        <taxon>Bivalvia</taxon>
        <taxon>Autobranchia</taxon>
        <taxon>Heteroconchia</taxon>
        <taxon>Palaeoheterodonta</taxon>
        <taxon>Unionida</taxon>
        <taxon>Unionoidea</taxon>
        <taxon>Unionidae</taxon>
        <taxon>Unioninae</taxon>
        <taxon>Sinanodonta</taxon>
    </lineage>
</organism>
<reference evidence="3 4" key="1">
    <citation type="submission" date="2024-11" db="EMBL/GenBank/DDBJ databases">
        <title>Chromosome-level genome assembly of the freshwater bivalve Anodonta woodiana.</title>
        <authorList>
            <person name="Chen X."/>
        </authorList>
    </citation>
    <scope>NUCLEOTIDE SEQUENCE [LARGE SCALE GENOMIC DNA]</scope>
    <source>
        <strain evidence="3">MN2024</strain>
        <tissue evidence="3">Gills</tissue>
    </source>
</reference>